<evidence type="ECO:0000256" key="3">
    <source>
        <dbReference type="ARBA" id="ARBA00022490"/>
    </source>
</evidence>
<keyword evidence="4 6" id="KW-0072">Autophagy</keyword>
<name>A0ABP0ZKK9_9ASCO</name>
<evidence type="ECO:0000259" key="7">
    <source>
        <dbReference type="Pfam" id="PF04108"/>
    </source>
</evidence>
<dbReference type="RefSeq" id="XP_066829843.1">
    <property type="nucleotide sequence ID" value="XM_066972956.1"/>
</dbReference>
<gene>
    <name evidence="8" type="ORF">LODBEIA_P29050</name>
</gene>
<protein>
    <recommendedName>
        <fullName evidence="2 6">Autophagy-related protein 17</fullName>
    </recommendedName>
</protein>
<dbReference type="Pfam" id="PF04108">
    <property type="entry name" value="ATG17_like"/>
    <property type="match status" value="1"/>
</dbReference>
<dbReference type="EMBL" id="OZ022407">
    <property type="protein sequence ID" value="CAK9438681.1"/>
    <property type="molecule type" value="Genomic_DNA"/>
</dbReference>
<evidence type="ECO:0000313" key="8">
    <source>
        <dbReference type="EMBL" id="CAK9438681.1"/>
    </source>
</evidence>
<dbReference type="PANTHER" id="PTHR28005:SF1">
    <property type="entry name" value="AUTOPHAGY-RELATED PROTEIN 17"/>
    <property type="match status" value="1"/>
</dbReference>
<evidence type="ECO:0000313" key="9">
    <source>
        <dbReference type="Proteomes" id="UP001497383"/>
    </source>
</evidence>
<comment type="subcellular location">
    <subcellularLocation>
        <location evidence="6">Cytoplasm</location>
    </subcellularLocation>
    <subcellularLocation>
        <location evidence="6">Preautophagosomal structure membrane</location>
        <topology evidence="6">Peripheral membrane protein</topology>
    </subcellularLocation>
</comment>
<comment type="similarity">
    <text evidence="1 6">Belongs to the ATG17 family.</text>
</comment>
<keyword evidence="3 6" id="KW-0963">Cytoplasm</keyword>
<evidence type="ECO:0000256" key="2">
    <source>
        <dbReference type="ARBA" id="ARBA00013806"/>
    </source>
</evidence>
<dbReference type="GeneID" id="92208101"/>
<evidence type="ECO:0000256" key="4">
    <source>
        <dbReference type="ARBA" id="ARBA00023006"/>
    </source>
</evidence>
<organism evidence="8 9">
    <name type="scientific">Lodderomyces beijingensis</name>
    <dbReference type="NCBI Taxonomy" id="1775926"/>
    <lineage>
        <taxon>Eukaryota</taxon>
        <taxon>Fungi</taxon>
        <taxon>Dikarya</taxon>
        <taxon>Ascomycota</taxon>
        <taxon>Saccharomycotina</taxon>
        <taxon>Pichiomycetes</taxon>
        <taxon>Debaryomycetaceae</taxon>
        <taxon>Candida/Lodderomyces clade</taxon>
        <taxon>Lodderomyces</taxon>
    </lineage>
</organism>
<evidence type="ECO:0000256" key="6">
    <source>
        <dbReference type="RuleBase" id="RU368080"/>
    </source>
</evidence>
<sequence>MSYTVDQVSQWLNESASTLENAQKLCTKAQELLHVTYHQMAELLPDEVDTTVFMFDSYQRQFESLNKIVLSVRENLRIKVDKAVTKIDSVLKSQLEELNKVIKQLSNTEVPSFLQTDEIESKRLIDFVAIEQTVLLQQNIDIYKLNCQKIRNLLNKHFQSELQDRYSAFQKSHGPIVKGYEGLDPVRFELKSAQGNLLESKGQIGVILRENQSLEKELVSMLQMFTNHYDQCTKAVELLSTETSGITVNLEVLEVDAQELGDVFKELKAVCDIIERNATRSEKLYSNYCSYVDNSISHMKEELNKFRDFKTRSVPQFLALESRCQEVIKTSSIADAELQNLPPCEIYAETVKQLTSHYRQFLEIYKTNYLTELHHEQFLYPKKFLKRVGEFLNEDLYRMQLDETAHRKKWLSKYGDFIPKEWKLPGEQELPMVVQVVTEGLEHIQSTEGVEGFNEGEEKKLLALMRGLRDTTNPQ</sequence>
<dbReference type="PANTHER" id="PTHR28005">
    <property type="entry name" value="AUTOPHAGY-RELATED PROTEIN 17"/>
    <property type="match status" value="1"/>
</dbReference>
<keyword evidence="5" id="KW-0472">Membrane</keyword>
<dbReference type="InterPro" id="IPR007240">
    <property type="entry name" value="Atg17"/>
</dbReference>
<evidence type="ECO:0000256" key="1">
    <source>
        <dbReference type="ARBA" id="ARBA00006259"/>
    </source>
</evidence>
<accession>A0ABP0ZKK9</accession>
<keyword evidence="9" id="KW-1185">Reference proteome</keyword>
<comment type="function">
    <text evidence="6">Autophagy-specific protein that functions in response to autophagy-inducing signals as a scaffold to recruit other ATG proteins to organize preautophagosomal structure (PAS) formation. Modulates the timing and magnitude of the autophagy response, such as the size of the sequestering vesicles. Plays particularly a role in pexophagy and nucleophagy.</text>
</comment>
<dbReference type="InterPro" id="IPR045326">
    <property type="entry name" value="ATG17-like_dom"/>
</dbReference>
<feature type="domain" description="Autophagy protein ATG17-like" evidence="7">
    <location>
        <begin position="18"/>
        <end position="418"/>
    </location>
</feature>
<evidence type="ECO:0000256" key="5">
    <source>
        <dbReference type="ARBA" id="ARBA00023136"/>
    </source>
</evidence>
<dbReference type="Proteomes" id="UP001497383">
    <property type="component" value="Chromosome 3"/>
</dbReference>
<reference evidence="8 9" key="1">
    <citation type="submission" date="2024-03" db="EMBL/GenBank/DDBJ databases">
        <authorList>
            <person name="Brejova B."/>
        </authorList>
    </citation>
    <scope>NUCLEOTIDE SEQUENCE [LARGE SCALE GENOMIC DNA]</scope>
    <source>
        <strain evidence="8 9">CBS 14171</strain>
    </source>
</reference>
<proteinExistence type="inferred from homology"/>